<comment type="caution">
    <text evidence="2">The sequence shown here is derived from an EMBL/GenBank/DDBJ whole genome shotgun (WGS) entry which is preliminary data.</text>
</comment>
<evidence type="ECO:0000313" key="2">
    <source>
        <dbReference type="EMBL" id="KKN98683.1"/>
    </source>
</evidence>
<accession>A0A0F9Y217</accession>
<feature type="domain" description="MvaT DNA-binding" evidence="1">
    <location>
        <begin position="79"/>
        <end position="115"/>
    </location>
</feature>
<name>A0A0F9Y217_9ZZZZ</name>
<gene>
    <name evidence="2" type="ORF">LCGC14_0143620</name>
</gene>
<sequence>MSKINEFRAIEARIAQEMERLENLKQDKGFQKDMEFGEKLQSLMSSYGKSVRDVISILSPDAGGPAHQEKTKRKARVLKVYVHPDTDEIIETKGGNHKLLKSWKQKFGEETVESWRQD</sequence>
<organism evidence="2">
    <name type="scientific">marine sediment metagenome</name>
    <dbReference type="NCBI Taxonomy" id="412755"/>
    <lineage>
        <taxon>unclassified sequences</taxon>
        <taxon>metagenomes</taxon>
        <taxon>ecological metagenomes</taxon>
    </lineage>
</organism>
<protein>
    <recommendedName>
        <fullName evidence="1">MvaT DNA-binding domain-containing protein</fullName>
    </recommendedName>
</protein>
<dbReference type="NCBIfam" id="NF041859">
    <property type="entry name" value="silencer_MvaTU"/>
    <property type="match status" value="1"/>
</dbReference>
<dbReference type="CDD" id="cd16170">
    <property type="entry name" value="MvaT_DBD"/>
    <property type="match status" value="1"/>
</dbReference>
<reference evidence="2" key="1">
    <citation type="journal article" date="2015" name="Nature">
        <title>Complex archaea that bridge the gap between prokaryotes and eukaryotes.</title>
        <authorList>
            <person name="Spang A."/>
            <person name="Saw J.H."/>
            <person name="Jorgensen S.L."/>
            <person name="Zaremba-Niedzwiedzka K."/>
            <person name="Martijn J."/>
            <person name="Lind A.E."/>
            <person name="van Eijk R."/>
            <person name="Schleper C."/>
            <person name="Guy L."/>
            <person name="Ettema T.J."/>
        </authorList>
    </citation>
    <scope>NUCLEOTIDE SEQUENCE</scope>
</reference>
<proteinExistence type="predicted"/>
<dbReference type="EMBL" id="LAZR01000050">
    <property type="protein sequence ID" value="KKN98683.1"/>
    <property type="molecule type" value="Genomic_DNA"/>
</dbReference>
<dbReference type="Pfam" id="PF22055">
    <property type="entry name" value="MvaT_DBD"/>
    <property type="match status" value="1"/>
</dbReference>
<evidence type="ECO:0000259" key="1">
    <source>
        <dbReference type="Pfam" id="PF22055"/>
    </source>
</evidence>
<dbReference type="InterPro" id="IPR035616">
    <property type="entry name" value="MvaT_DBD"/>
</dbReference>
<dbReference type="AlphaFoldDB" id="A0A0F9Y217"/>